<keyword evidence="1" id="KW-0472">Membrane</keyword>
<protein>
    <submittedName>
        <fullName evidence="2">ABC-type nickel/cobalt efflux system permease component RcnA</fullName>
    </submittedName>
</protein>
<dbReference type="RefSeq" id="WP_124825127.1">
    <property type="nucleotide sequence ID" value="NZ_JACIFD010000009.1"/>
</dbReference>
<comment type="caution">
    <text evidence="2">The sequence shown here is derived from an EMBL/GenBank/DDBJ whole genome shotgun (WGS) entry which is preliminary data.</text>
</comment>
<name>A0A840DJ46_9MICO</name>
<dbReference type="EMBL" id="JACIFD010000009">
    <property type="protein sequence ID" value="MBB4071775.1"/>
    <property type="molecule type" value="Genomic_DNA"/>
</dbReference>
<proteinExistence type="predicted"/>
<evidence type="ECO:0000313" key="2">
    <source>
        <dbReference type="EMBL" id="MBB4071775.1"/>
    </source>
</evidence>
<dbReference type="Proteomes" id="UP000571183">
    <property type="component" value="Unassembled WGS sequence"/>
</dbReference>
<keyword evidence="1" id="KW-0812">Transmembrane</keyword>
<evidence type="ECO:0000313" key="3">
    <source>
        <dbReference type="Proteomes" id="UP000571183"/>
    </source>
</evidence>
<keyword evidence="1" id="KW-1133">Transmembrane helix</keyword>
<reference evidence="2" key="1">
    <citation type="submission" date="2020-08" db="EMBL/GenBank/DDBJ databases">
        <title>Sequencing the genomes of 1000 actinobacteria strains.</title>
        <authorList>
            <person name="Klenk H.-P."/>
        </authorList>
    </citation>
    <scope>NUCLEOTIDE SEQUENCE [LARGE SCALE GENOMIC DNA]</scope>
    <source>
        <strain evidence="2">DSM 27064</strain>
    </source>
</reference>
<organism evidence="2 3">
    <name type="scientific">Canibacter oris</name>
    <dbReference type="NCBI Taxonomy" id="1365628"/>
    <lineage>
        <taxon>Bacteria</taxon>
        <taxon>Bacillati</taxon>
        <taxon>Actinomycetota</taxon>
        <taxon>Actinomycetes</taxon>
        <taxon>Micrococcales</taxon>
        <taxon>Microbacteriaceae</taxon>
        <taxon>Canibacter</taxon>
    </lineage>
</organism>
<accession>A0A840DJ46</accession>
<feature type="transmembrane region" description="Helical" evidence="1">
    <location>
        <begin position="56"/>
        <end position="79"/>
    </location>
</feature>
<keyword evidence="3" id="KW-1185">Reference proteome</keyword>
<evidence type="ECO:0000256" key="1">
    <source>
        <dbReference type="SAM" id="Phobius"/>
    </source>
</evidence>
<feature type="transmembrane region" description="Helical" evidence="1">
    <location>
        <begin position="24"/>
        <end position="44"/>
    </location>
</feature>
<sequence>MTERQEIKREETVRVERTVKINRLLLLGAGLGAVLAVLITVLFPVVPEGFYTLGQIAGFMAIIGAALGLLAGALLALVLTRLAKKRSGTATAVRAEVK</sequence>
<dbReference type="AlphaFoldDB" id="A0A840DJ46"/>
<gene>
    <name evidence="2" type="ORF">F5897_001089</name>
</gene>